<dbReference type="AlphaFoldDB" id="A0A2H3B822"/>
<evidence type="ECO:0000313" key="1">
    <source>
        <dbReference type="EMBL" id="PBK67021.1"/>
    </source>
</evidence>
<proteinExistence type="predicted"/>
<gene>
    <name evidence="1" type="ORF">ARMSODRAFT_335768</name>
</gene>
<dbReference type="Proteomes" id="UP000218334">
    <property type="component" value="Unassembled WGS sequence"/>
</dbReference>
<reference evidence="2" key="1">
    <citation type="journal article" date="2017" name="Nat. Ecol. Evol.">
        <title>Genome expansion and lineage-specific genetic innovations in the forest pathogenic fungi Armillaria.</title>
        <authorList>
            <person name="Sipos G."/>
            <person name="Prasanna A.N."/>
            <person name="Walter M.C."/>
            <person name="O'Connor E."/>
            <person name="Balint B."/>
            <person name="Krizsan K."/>
            <person name="Kiss B."/>
            <person name="Hess J."/>
            <person name="Varga T."/>
            <person name="Slot J."/>
            <person name="Riley R."/>
            <person name="Boka B."/>
            <person name="Rigling D."/>
            <person name="Barry K."/>
            <person name="Lee J."/>
            <person name="Mihaltcheva S."/>
            <person name="LaButti K."/>
            <person name="Lipzen A."/>
            <person name="Waldron R."/>
            <person name="Moloney N.M."/>
            <person name="Sperisen C."/>
            <person name="Kredics L."/>
            <person name="Vagvoelgyi C."/>
            <person name="Patrignani A."/>
            <person name="Fitzpatrick D."/>
            <person name="Nagy I."/>
            <person name="Doyle S."/>
            <person name="Anderson J.B."/>
            <person name="Grigoriev I.V."/>
            <person name="Gueldener U."/>
            <person name="Muensterkoetter M."/>
            <person name="Nagy L.G."/>
        </authorList>
    </citation>
    <scope>NUCLEOTIDE SEQUENCE [LARGE SCALE GENOMIC DNA]</scope>
    <source>
        <strain evidence="2">28-4</strain>
    </source>
</reference>
<sequence length="157" mass="17022">MLAKLGSLEPGSSTDAVSFRVYLAVFLSISFSELPCSPLTCLVFRAEHDLSLKVGFSTQPTCRDVASFPGFKCSTFQLLPASPPSRRNYIPSCVVGSSVSPKINARLVVVNILFYIPSKFGAFHDVEKLSTKSCSALQDCPIVEQENDTLYASMADV</sequence>
<dbReference type="EMBL" id="KZ293438">
    <property type="protein sequence ID" value="PBK67021.1"/>
    <property type="molecule type" value="Genomic_DNA"/>
</dbReference>
<accession>A0A2H3B822</accession>
<name>A0A2H3B822_9AGAR</name>
<evidence type="ECO:0000313" key="2">
    <source>
        <dbReference type="Proteomes" id="UP000218334"/>
    </source>
</evidence>
<keyword evidence="2" id="KW-1185">Reference proteome</keyword>
<protein>
    <submittedName>
        <fullName evidence="1">Uncharacterized protein</fullName>
    </submittedName>
</protein>
<organism evidence="1 2">
    <name type="scientific">Armillaria solidipes</name>
    <dbReference type="NCBI Taxonomy" id="1076256"/>
    <lineage>
        <taxon>Eukaryota</taxon>
        <taxon>Fungi</taxon>
        <taxon>Dikarya</taxon>
        <taxon>Basidiomycota</taxon>
        <taxon>Agaricomycotina</taxon>
        <taxon>Agaricomycetes</taxon>
        <taxon>Agaricomycetidae</taxon>
        <taxon>Agaricales</taxon>
        <taxon>Marasmiineae</taxon>
        <taxon>Physalacriaceae</taxon>
        <taxon>Armillaria</taxon>
    </lineage>
</organism>